<protein>
    <recommendedName>
        <fullName evidence="1">Dynamin N-terminal domain-containing protein</fullName>
    </recommendedName>
</protein>
<gene>
    <name evidence="2" type="ORF">FFU37_04905</name>
</gene>
<dbReference type="Pfam" id="PF00350">
    <property type="entry name" value="Dynamin_N"/>
    <property type="match status" value="1"/>
</dbReference>
<dbReference type="InterPro" id="IPR045063">
    <property type="entry name" value="Dynamin_N"/>
</dbReference>
<dbReference type="SUPFAM" id="SSF52540">
    <property type="entry name" value="P-loop containing nucleoside triphosphate hydrolases"/>
    <property type="match status" value="1"/>
</dbReference>
<reference evidence="2 3" key="1">
    <citation type="submission" date="2019-05" db="EMBL/GenBank/DDBJ databases">
        <title>Complete genome sequence of Pseudoalteromonas sp. 16-SW-7(T) isolated from the Okhotsk Sea, Russia.</title>
        <authorList>
            <person name="Nguyen T.H."/>
            <person name="Nedashkovskaya O.I."/>
            <person name="Kim S.-G."/>
        </authorList>
    </citation>
    <scope>NUCLEOTIDE SEQUENCE [LARGE SCALE GENOMIC DNA]</scope>
    <source>
        <strain evidence="2 3">16-SW-7</strain>
    </source>
</reference>
<dbReference type="Gene3D" id="3.40.50.300">
    <property type="entry name" value="P-loop containing nucleotide triphosphate hydrolases"/>
    <property type="match status" value="1"/>
</dbReference>
<dbReference type="InterPro" id="IPR027417">
    <property type="entry name" value="P-loop_NTPase"/>
</dbReference>
<dbReference type="EMBL" id="CP040558">
    <property type="protein sequence ID" value="QCU73830.1"/>
    <property type="molecule type" value="Genomic_DNA"/>
</dbReference>
<dbReference type="RefSeq" id="WP_138488849.1">
    <property type="nucleotide sequence ID" value="NZ_CP040558.1"/>
</dbReference>
<feature type="domain" description="Dynamin N-terminal" evidence="1">
    <location>
        <begin position="51"/>
        <end position="204"/>
    </location>
</feature>
<dbReference type="AlphaFoldDB" id="A0A4P9IZ76"/>
<sequence length="649" mass="75524">MINDWLTEYWSELYLSNLGWAFDAYERLISSMSHDIKKTLLMKGKQVDPFVVVFGKTQVGKTTLLLDLLGIHSDQISIVSHVLRGGREAGKSATATTMEYCRSTSEDWALTINSKKEFYAAESDMILALSDLRESMENETQSFNSPCIVDIPTRFFSIAAKKCANIRILDLPGDNPANATEQKHVYAMAKAYLPFADLILLVGRGDDLSFLNSEAMSFPGLENWQAMLGRFRIVTTFSYSAQSIRDLIRKKEEVNISDIRARLIEQIQRFGELSNEGKNQNLFYPLEFGNSWQNLEKQEPVLYRKLKPLINGLRTTLIDEIHASVSPVSRLRNMLDSHVRIEYIYKKKLERLKQDEKKIIREIQAIDEDAQIYKKLNERELEQLNKKIKLIEYGTSENLKSNINDLIAVYKSECHSKIDRNPEKESVISLKRLILNYKSQLNEIELNLSQSLIVNNKAYWRDVEKTFMEPNPSVINNEVRSIFGQVEKDLDKYFIKKYLSIKNYHHDKNKVETARKKSEEFILLQWENSWIKAINTMNKKNNNKKRQLKASILINKDEQRKLRKESHIKNNVLSKLKIRVINTEKLMKEDITKFETFINILEQEYHALQTKKIDAFLDEDDECDAFMQLISFCELSAQRDTLKLLHGKK</sequence>
<dbReference type="KEGG" id="pdv:FFU37_04905"/>
<evidence type="ECO:0000313" key="2">
    <source>
        <dbReference type="EMBL" id="QCU73830.1"/>
    </source>
</evidence>
<name>A0A4P9IZ76_9GAMM</name>
<proteinExistence type="predicted"/>
<accession>A0A4P9IZ76</accession>
<dbReference type="GeneID" id="88774980"/>
<evidence type="ECO:0000313" key="3">
    <source>
        <dbReference type="Proteomes" id="UP000310065"/>
    </source>
</evidence>
<dbReference type="Proteomes" id="UP000310065">
    <property type="component" value="Chromosome L1"/>
</dbReference>
<evidence type="ECO:0000259" key="1">
    <source>
        <dbReference type="Pfam" id="PF00350"/>
    </source>
</evidence>
<organism evidence="2 3">
    <name type="scientific">Pseudoalteromonas distincta</name>
    <dbReference type="NCBI Taxonomy" id="77608"/>
    <lineage>
        <taxon>Bacteria</taxon>
        <taxon>Pseudomonadati</taxon>
        <taxon>Pseudomonadota</taxon>
        <taxon>Gammaproteobacteria</taxon>
        <taxon>Alteromonadales</taxon>
        <taxon>Pseudoalteromonadaceae</taxon>
        <taxon>Pseudoalteromonas</taxon>
    </lineage>
</organism>